<reference evidence="1 2" key="1">
    <citation type="journal article" date="2019" name="Nat. Microbiol.">
        <title>Mediterranean grassland soil C-N compound turnover is dependent on rainfall and depth, and is mediated by genomically divergent microorganisms.</title>
        <authorList>
            <person name="Diamond S."/>
            <person name="Andeer P.F."/>
            <person name="Li Z."/>
            <person name="Crits-Christoph A."/>
            <person name="Burstein D."/>
            <person name="Anantharaman K."/>
            <person name="Lane K.R."/>
            <person name="Thomas B.C."/>
            <person name="Pan C."/>
            <person name="Northen T.R."/>
            <person name="Banfield J.F."/>
        </authorList>
    </citation>
    <scope>NUCLEOTIDE SEQUENCE [LARGE SCALE GENOMIC DNA]</scope>
    <source>
        <strain evidence="1">WS_10</strain>
    </source>
</reference>
<evidence type="ECO:0000313" key="1">
    <source>
        <dbReference type="EMBL" id="TMQ70815.1"/>
    </source>
</evidence>
<dbReference type="EMBL" id="VBPA01000175">
    <property type="protein sequence ID" value="TMQ70815.1"/>
    <property type="molecule type" value="Genomic_DNA"/>
</dbReference>
<accession>A0A538U4L0</accession>
<evidence type="ECO:0000313" key="2">
    <source>
        <dbReference type="Proteomes" id="UP000319836"/>
    </source>
</evidence>
<evidence type="ECO:0008006" key="3">
    <source>
        <dbReference type="Google" id="ProtNLM"/>
    </source>
</evidence>
<organism evidence="1 2">
    <name type="scientific">Eiseniibacteriota bacterium</name>
    <dbReference type="NCBI Taxonomy" id="2212470"/>
    <lineage>
        <taxon>Bacteria</taxon>
        <taxon>Candidatus Eiseniibacteriota</taxon>
    </lineage>
</organism>
<dbReference type="AlphaFoldDB" id="A0A538U4L0"/>
<proteinExistence type="predicted"/>
<dbReference type="Proteomes" id="UP000319836">
    <property type="component" value="Unassembled WGS sequence"/>
</dbReference>
<comment type="caution">
    <text evidence="1">The sequence shown here is derived from an EMBL/GenBank/DDBJ whole genome shotgun (WGS) entry which is preliminary data.</text>
</comment>
<name>A0A538U4L0_UNCEI</name>
<gene>
    <name evidence="1" type="ORF">E6K80_07345</name>
</gene>
<sequence>MTRGLGLDPAIASLELDYQGVVCAVFLLKKPLSSHYWMPLVDSGATAQGVVEMSNLVPLERSQGLYVTYLLNYTHRSSPLFQKPDDEMLSLYRRDLADLFPDAGRTIADQFLFRAPFVEPIWSVGYRKRCPPTSIIPGRLYLASTAQVYPRVNSWNSCCTVVESMMPELAREAEAVAGRSA</sequence>
<protein>
    <recommendedName>
        <fullName evidence="3">Amine oxidase domain-containing protein</fullName>
    </recommendedName>
</protein>